<dbReference type="PROSITE" id="PS51387">
    <property type="entry name" value="FAD_PCMH"/>
    <property type="match status" value="1"/>
</dbReference>
<dbReference type="Proteomes" id="UP000008204">
    <property type="component" value="Chromosome"/>
</dbReference>
<reference evidence="7" key="1">
    <citation type="journal article" date="2011" name="MBio">
        <title>Novel metabolic attributes of the genus Cyanothece, comprising a group of unicellular nitrogen-fixing Cyanobacteria.</title>
        <authorList>
            <person name="Bandyopadhyay A."/>
            <person name="Elvitigala T."/>
            <person name="Welsh E."/>
            <person name="Stockel J."/>
            <person name="Liberton M."/>
            <person name="Min H."/>
            <person name="Sherman L.A."/>
            <person name="Pakrasi H.B."/>
        </authorList>
    </citation>
    <scope>NUCLEOTIDE SEQUENCE [LARGE SCALE GENOMIC DNA]</scope>
    <source>
        <strain evidence="7">PCC 8801</strain>
    </source>
</reference>
<evidence type="ECO:0000313" key="6">
    <source>
        <dbReference type="EMBL" id="ACK65992.1"/>
    </source>
</evidence>
<dbReference type="InterPro" id="IPR016166">
    <property type="entry name" value="FAD-bd_PCMH"/>
</dbReference>
<dbReference type="AlphaFoldDB" id="B7JY28"/>
<dbReference type="InterPro" id="IPR016164">
    <property type="entry name" value="FAD-linked_Oxase-like_C"/>
</dbReference>
<proteinExistence type="predicted"/>
<comment type="cofactor">
    <cofactor evidence="1">
        <name>FAD</name>
        <dbReference type="ChEBI" id="CHEBI:57692"/>
    </cofactor>
</comment>
<keyword evidence="3" id="KW-0274">FAD</keyword>
<dbReference type="RefSeq" id="WP_012595264.1">
    <property type="nucleotide sequence ID" value="NC_011726.1"/>
</dbReference>
<keyword evidence="4" id="KW-0560">Oxidoreductase</keyword>
<gene>
    <name evidence="6" type="ordered locus">PCC8801_1954</name>
</gene>
<dbReference type="SUPFAM" id="SSF56176">
    <property type="entry name" value="FAD-binding/transporter-associated domain-like"/>
    <property type="match status" value="1"/>
</dbReference>
<dbReference type="GO" id="GO:0071949">
    <property type="term" value="F:FAD binding"/>
    <property type="evidence" value="ECO:0007669"/>
    <property type="project" value="InterPro"/>
</dbReference>
<dbReference type="Pfam" id="PF02913">
    <property type="entry name" value="FAD-oxidase_C"/>
    <property type="match status" value="1"/>
</dbReference>
<dbReference type="GO" id="GO:0016491">
    <property type="term" value="F:oxidoreductase activity"/>
    <property type="evidence" value="ECO:0007669"/>
    <property type="project" value="UniProtKB-KW"/>
</dbReference>
<dbReference type="eggNOG" id="COG0277">
    <property type="taxonomic scope" value="Bacteria"/>
</dbReference>
<keyword evidence="7" id="KW-1185">Reference proteome</keyword>
<dbReference type="PANTHER" id="PTHR11748">
    <property type="entry name" value="D-LACTATE DEHYDROGENASE"/>
    <property type="match status" value="1"/>
</dbReference>
<evidence type="ECO:0000256" key="1">
    <source>
        <dbReference type="ARBA" id="ARBA00001974"/>
    </source>
</evidence>
<dbReference type="OrthoDB" id="9767256at2"/>
<name>B7JY28_RIPO1</name>
<evidence type="ECO:0000256" key="3">
    <source>
        <dbReference type="ARBA" id="ARBA00022827"/>
    </source>
</evidence>
<dbReference type="STRING" id="41431.PCC8801_1954"/>
<dbReference type="SUPFAM" id="SSF55103">
    <property type="entry name" value="FAD-linked oxidases, C-terminal domain"/>
    <property type="match status" value="1"/>
</dbReference>
<evidence type="ECO:0000313" key="7">
    <source>
        <dbReference type="Proteomes" id="UP000008204"/>
    </source>
</evidence>
<protein>
    <submittedName>
        <fullName evidence="6">FAD linked oxidase domain protein</fullName>
    </submittedName>
</protein>
<evidence type="ECO:0000259" key="5">
    <source>
        <dbReference type="PROSITE" id="PS51387"/>
    </source>
</evidence>
<dbReference type="InterPro" id="IPR036318">
    <property type="entry name" value="FAD-bd_PCMH-like_sf"/>
</dbReference>
<feature type="domain" description="FAD-binding PCMH-type" evidence="5">
    <location>
        <begin position="38"/>
        <end position="218"/>
    </location>
</feature>
<evidence type="ECO:0000256" key="2">
    <source>
        <dbReference type="ARBA" id="ARBA00022630"/>
    </source>
</evidence>
<dbReference type="InterPro" id="IPR006094">
    <property type="entry name" value="Oxid_FAD_bind_N"/>
</dbReference>
<dbReference type="PANTHER" id="PTHR11748:SF103">
    <property type="entry name" value="GLYCOLATE OXIDASE SUBUNIT GLCE"/>
    <property type="match status" value="1"/>
</dbReference>
<dbReference type="Gene3D" id="3.30.465.10">
    <property type="match status" value="1"/>
</dbReference>
<sequence length="440" mass="48201">MTYAIASQLQALVNGPTAILPWDEVDLSWKNKLKNALNSPIFPEYLIFPSDEVTLGKIVEFANKNQWPILPCGSGTKLNWGGLISPTKVVISTQRLNRIIDHAVADLTVTVEAGVKLSDLQQTLRQVNQFLPIDPSYPDNATIGGIIATADTGSWRQRYGGVRDLVLGLSFVRSDGKIAKGGGKVVKNVAGYDLMKLFSGSYGTLGIICQVTFRVYPYPEGSGTIGLMGEKSAIATASQILMKSGLQPTAAEILSAGVVQQLNLGEGMGLMVRFQSIPESVQEQINQVSAIAQKLGLKTVFYQKEIEENLWQQLQDFIRVPNTNAAVTCKIGVVPNRGVDFLDQLHQLTQGQGWGMLNISSGIGKLQLTTEPCLGILKSLRLLAENSRGFLTVLESSVQIKKEIEPWGYRNNILLLMEKTKQQFDPKNILSPSRFFGYTK</sequence>
<dbReference type="HOGENOM" id="CLU_017779_0_1_3"/>
<accession>B7JY28</accession>
<organism evidence="6 7">
    <name type="scientific">Rippkaea orientalis (strain PCC 8801 / RF-1)</name>
    <name type="common">Cyanothece sp. (strain PCC 8801)</name>
    <dbReference type="NCBI Taxonomy" id="41431"/>
    <lineage>
        <taxon>Bacteria</taxon>
        <taxon>Bacillati</taxon>
        <taxon>Cyanobacteriota</taxon>
        <taxon>Cyanophyceae</taxon>
        <taxon>Oscillatoriophycideae</taxon>
        <taxon>Chroococcales</taxon>
        <taxon>Aphanothecaceae</taxon>
        <taxon>Rippkaea</taxon>
        <taxon>Rippkaea orientalis</taxon>
    </lineage>
</organism>
<dbReference type="InterPro" id="IPR016169">
    <property type="entry name" value="FAD-bd_PCMH_sub2"/>
</dbReference>
<dbReference type="InterPro" id="IPR004113">
    <property type="entry name" value="FAD-bd_oxidored_4_C"/>
</dbReference>
<dbReference type="KEGG" id="cyp:PCC8801_1954"/>
<dbReference type="EMBL" id="CP001287">
    <property type="protein sequence ID" value="ACK65992.1"/>
    <property type="molecule type" value="Genomic_DNA"/>
</dbReference>
<keyword evidence="2" id="KW-0285">Flavoprotein</keyword>
<evidence type="ECO:0000256" key="4">
    <source>
        <dbReference type="ARBA" id="ARBA00023002"/>
    </source>
</evidence>
<dbReference type="Pfam" id="PF01565">
    <property type="entry name" value="FAD_binding_4"/>
    <property type="match status" value="1"/>
</dbReference>